<dbReference type="EMBL" id="JQ844218">
    <property type="protein sequence ID" value="AGS52991.1"/>
    <property type="molecule type" value="Genomic_DNA"/>
</dbReference>
<accession>A0A806KM49</accession>
<proteinExistence type="predicted"/>
<evidence type="ECO:0000313" key="1">
    <source>
        <dbReference type="EMBL" id="AGS52991.1"/>
    </source>
</evidence>
<protein>
    <submittedName>
        <fullName evidence="1">Uncharacterized protein</fullName>
    </submittedName>
</protein>
<reference evidence="1" key="1">
    <citation type="submission" date="2012-03" db="EMBL/GenBank/DDBJ databases">
        <title>Functional metagenomics reveals considerable lignocellulase gene clusters in the gut microbiome of a wood-feeding higher termite.</title>
        <authorList>
            <person name="Liu N."/>
        </authorList>
    </citation>
    <scope>NUCLEOTIDE SEQUENCE</scope>
</reference>
<sequence>MLQKEIFDDRFVPCAGKDFGCAKLLSLSPLPRNDSGKDSRR</sequence>
<dbReference type="AlphaFoldDB" id="A0A806KM49"/>
<organism evidence="1">
    <name type="scientific">uncultured bacterium contig00030</name>
    <dbReference type="NCBI Taxonomy" id="1181519"/>
    <lineage>
        <taxon>Bacteria</taxon>
        <taxon>environmental samples</taxon>
    </lineage>
</organism>
<name>A0A806KM49_9BACT</name>